<dbReference type="Pfam" id="PF06381">
    <property type="entry name" value="Phage_portal_3"/>
    <property type="match status" value="1"/>
</dbReference>
<comment type="catalytic activity">
    <reaction evidence="8">
        <text>3',3'-cUAMP + H2O = U[3'-5']pAp[3'] + H(+)</text>
        <dbReference type="Rhea" id="RHEA:72835"/>
        <dbReference type="ChEBI" id="CHEBI:15377"/>
        <dbReference type="ChEBI" id="CHEBI:15378"/>
        <dbReference type="ChEBI" id="CHEBI:143809"/>
        <dbReference type="ChEBI" id="CHEBI:192498"/>
    </reaction>
    <physiologicalReaction direction="left-to-right" evidence="8">
        <dbReference type="Rhea" id="RHEA:72836"/>
    </physiologicalReaction>
</comment>
<keyword evidence="12" id="KW-1185">Reference proteome</keyword>
<evidence type="ECO:0000256" key="3">
    <source>
        <dbReference type="ARBA" id="ARBA00034240"/>
    </source>
</evidence>
<evidence type="ECO:0000256" key="4">
    <source>
        <dbReference type="ARBA" id="ARBA00034244"/>
    </source>
</evidence>
<dbReference type="RefSeq" id="WP_306156822.1">
    <property type="nucleotide sequence ID" value="NZ_CP132314.1"/>
</dbReference>
<evidence type="ECO:0000256" key="6">
    <source>
        <dbReference type="ARBA" id="ARBA00034316"/>
    </source>
</evidence>
<comment type="catalytic activity">
    <reaction evidence="2">
        <text>3',3',3'-cAAG + H2O = G[3'-5']pA[3'-5']pAp[3'] + H(+)</text>
        <dbReference type="Rhea" id="RHEA:72863"/>
        <dbReference type="ChEBI" id="CHEBI:15377"/>
        <dbReference type="ChEBI" id="CHEBI:15378"/>
        <dbReference type="ChEBI" id="CHEBI:143810"/>
        <dbReference type="ChEBI" id="CHEBI:192532"/>
    </reaction>
    <physiologicalReaction direction="left-to-right" evidence="2">
        <dbReference type="Rhea" id="RHEA:72864"/>
    </physiologicalReaction>
</comment>
<proteinExistence type="inferred from homology"/>
<gene>
    <name evidence="11" type="ORF">Q9315_09760</name>
</gene>
<keyword evidence="1" id="KW-0378">Hydrolase</keyword>
<name>A0ABY9JZI8_9HYPH</name>
<evidence type="ECO:0000259" key="10">
    <source>
        <dbReference type="Pfam" id="PF23474"/>
    </source>
</evidence>
<comment type="catalytic activity">
    <reaction evidence="5">
        <text>3',3'-cGAMP + H2O = G[3'-5']pAp[3'] + H(+)</text>
        <dbReference type="Rhea" id="RHEA:72831"/>
        <dbReference type="ChEBI" id="CHEBI:15377"/>
        <dbReference type="ChEBI" id="CHEBI:15378"/>
        <dbReference type="ChEBI" id="CHEBI:71501"/>
        <dbReference type="ChEBI" id="CHEBI:192497"/>
    </reaction>
    <physiologicalReaction direction="left-to-right" evidence="5">
        <dbReference type="Rhea" id="RHEA:72832"/>
    </physiologicalReaction>
</comment>
<evidence type="ECO:0000256" key="8">
    <source>
        <dbReference type="ARBA" id="ARBA00048123"/>
    </source>
</evidence>
<evidence type="ECO:0000256" key="7">
    <source>
        <dbReference type="ARBA" id="ARBA00034343"/>
    </source>
</evidence>
<reference evidence="11 12" key="1">
    <citation type="submission" date="2023-08" db="EMBL/GenBank/DDBJ databases">
        <title>Pathogen: clinical or host-associated sample.</title>
        <authorList>
            <person name="Hergert J."/>
            <person name="Casey R."/>
            <person name="Wagner J."/>
            <person name="Young E.L."/>
            <person name="Oakeson K.F."/>
        </authorList>
    </citation>
    <scope>NUCLEOTIDE SEQUENCE [LARGE SCALE GENOMIC DNA]</scope>
    <source>
        <strain evidence="11 12">UPHL-collab-2</strain>
    </source>
</reference>
<dbReference type="InterPro" id="IPR006445">
    <property type="entry name" value="Phage-assoc_HI1409"/>
</dbReference>
<dbReference type="Pfam" id="PF23474">
    <property type="entry name" value="Acb1"/>
    <property type="match status" value="1"/>
</dbReference>
<comment type="catalytic activity">
    <reaction evidence="4">
        <text>3',3',3'-cAAG + H2O = A[3'-5']pG[3'-5']pAp[3'] + H(+)</text>
        <dbReference type="Rhea" id="RHEA:72867"/>
        <dbReference type="ChEBI" id="CHEBI:15377"/>
        <dbReference type="ChEBI" id="CHEBI:15378"/>
        <dbReference type="ChEBI" id="CHEBI:143810"/>
        <dbReference type="ChEBI" id="CHEBI:192533"/>
    </reaction>
    <physiologicalReaction direction="left-to-right" evidence="4">
        <dbReference type="Rhea" id="RHEA:72868"/>
    </physiologicalReaction>
</comment>
<evidence type="ECO:0000259" key="9">
    <source>
        <dbReference type="Pfam" id="PF06381"/>
    </source>
</evidence>
<comment type="similarity">
    <text evidence="6">Belongs to the anti-CBASS protein Acb1 family.</text>
</comment>
<feature type="domain" description="Anti-CBASS protein Acb1-like C-terminal" evidence="10">
    <location>
        <begin position="474"/>
        <end position="621"/>
    </location>
</feature>
<dbReference type="InterPro" id="IPR024459">
    <property type="entry name" value="Acb1-like_N"/>
</dbReference>
<evidence type="ECO:0000313" key="12">
    <source>
        <dbReference type="Proteomes" id="UP001225788"/>
    </source>
</evidence>
<dbReference type="Proteomes" id="UP001225788">
    <property type="component" value="Chromosome"/>
</dbReference>
<evidence type="ECO:0000256" key="1">
    <source>
        <dbReference type="ARBA" id="ARBA00022801"/>
    </source>
</evidence>
<comment type="catalytic activity">
    <reaction evidence="3">
        <text>3',3',3'-c-tri-AMP + H2O = A[3'-5']pA[3'-5']pAp[3'] + H(+)</text>
        <dbReference type="Rhea" id="RHEA:72859"/>
        <dbReference type="ChEBI" id="CHEBI:15377"/>
        <dbReference type="ChEBI" id="CHEBI:15378"/>
        <dbReference type="ChEBI" id="CHEBI:192523"/>
        <dbReference type="ChEBI" id="CHEBI:192530"/>
    </reaction>
    <physiologicalReaction direction="left-to-right" evidence="3">
        <dbReference type="Rhea" id="RHEA:72860"/>
    </physiologicalReaction>
</comment>
<accession>A0ABY9JZI8</accession>
<feature type="domain" description="Anti-CBASS protein Acb1-like N-terminal" evidence="9">
    <location>
        <begin position="35"/>
        <end position="392"/>
    </location>
</feature>
<evidence type="ECO:0000256" key="2">
    <source>
        <dbReference type="ARBA" id="ARBA00034233"/>
    </source>
</evidence>
<organism evidence="11 12">
    <name type="scientific">Shinella oryzae</name>
    <dbReference type="NCBI Taxonomy" id="2871820"/>
    <lineage>
        <taxon>Bacteria</taxon>
        <taxon>Pseudomonadati</taxon>
        <taxon>Pseudomonadota</taxon>
        <taxon>Alphaproteobacteria</taxon>
        <taxon>Hyphomicrobiales</taxon>
        <taxon>Rhizobiaceae</taxon>
        <taxon>Shinella</taxon>
    </lineage>
</organism>
<sequence length="626" mass="69783">MLFLDRLQNFVSGLGTAKDKKIGNAYVFTPIDPQQLVAMHRSDWMGRKVVDIIPDDMTREWREWKADEAIVQAIEKVERAPQINIQAKVNEAMQLARLRGGSLMILGVDVGQPGEELVLEGVGKDALKYVHVLGRDQVSYTDINRDITSPYYGEPMMWRFTSSAGTTVDIHPSRVIRFVGAPILDKSSAGDEVWGDSVLQIVYDALQNAASTQEHTASLIPEAKTDVIYMPGLSEVLRNPVTTQQLTERFTYANTMKSMFNMLLLEGNGGTGENAQGEKWEQKTISFSQFPELLRQYLQVASGAADIPMVRFLQDAPSGLGSNGEITLKNYYDRIGADQRNKLSPALWRFDEICIRSATGKRDPKIYYEWAPLYSQTEKERAEVFKINAEAARAIVGSGTGQELITREAVSKALISRIEEDGNLPGLAAAVEEFGPIEENEPTDEELAAAATTQRAKASNVTRMQAAANDAAPRTLYVRRDVLNADEIIAWAKGQGFKTVQEGLHVTVIHTRTPLDWIKVGQAGEWSSEDDGKMTIAPGGPRLMERFGDAVVLQFSSTRLTWRHEDIKRLGAETDFPEYQPHLTITWEMPEGMDTSTIEPYTGKIELGPEIFSEVKENWRETVTES</sequence>
<dbReference type="NCBIfam" id="TIGR01555">
    <property type="entry name" value="phge_rel_HI1409"/>
    <property type="match status" value="1"/>
</dbReference>
<evidence type="ECO:0000313" key="11">
    <source>
        <dbReference type="EMBL" id="WLS01733.1"/>
    </source>
</evidence>
<dbReference type="InterPro" id="IPR056175">
    <property type="entry name" value="Acb1-like_C"/>
</dbReference>
<dbReference type="EMBL" id="CP132314">
    <property type="protein sequence ID" value="WLS01733.1"/>
    <property type="molecule type" value="Genomic_DNA"/>
</dbReference>
<protein>
    <recommendedName>
        <fullName evidence="7">Anti-CBASS protein Acb1</fullName>
    </recommendedName>
</protein>
<evidence type="ECO:0000256" key="5">
    <source>
        <dbReference type="ARBA" id="ARBA00034283"/>
    </source>
</evidence>